<feature type="region of interest" description="Disordered" evidence="1">
    <location>
        <begin position="632"/>
        <end position="659"/>
    </location>
</feature>
<dbReference type="GO" id="GO:0032040">
    <property type="term" value="C:small-subunit processome"/>
    <property type="evidence" value="ECO:0007669"/>
    <property type="project" value="TreeGrafter"/>
</dbReference>
<dbReference type="GO" id="GO:0034455">
    <property type="term" value="C:t-UTP complex"/>
    <property type="evidence" value="ECO:0007669"/>
    <property type="project" value="TreeGrafter"/>
</dbReference>
<accession>A0A8J5IZ34</accession>
<dbReference type="PANTHER" id="PTHR44163">
    <property type="entry name" value="U3 SMALL NUCLEOLAR RNA-ASSOCIATED PROTEIN 4 HOMOLOG"/>
    <property type="match status" value="1"/>
</dbReference>
<name>A0A8J5IZ34_9STRA</name>
<dbReference type="InterPro" id="IPR001680">
    <property type="entry name" value="WD40_rpt"/>
</dbReference>
<dbReference type="PANTHER" id="PTHR44163:SF1">
    <property type="entry name" value="U3 SMALL NUCLEOLAR RNA-ASSOCIATED PROTEIN 4 HOMOLOG"/>
    <property type="match status" value="1"/>
</dbReference>
<dbReference type="AlphaFoldDB" id="A0A8J5IZ34"/>
<protein>
    <recommendedName>
        <fullName evidence="4">Crinkler (CRN) family protein</fullName>
    </recommendedName>
</protein>
<organism evidence="2 3">
    <name type="scientific">Phytophthora aleatoria</name>
    <dbReference type="NCBI Taxonomy" id="2496075"/>
    <lineage>
        <taxon>Eukaryota</taxon>
        <taxon>Sar</taxon>
        <taxon>Stramenopiles</taxon>
        <taxon>Oomycota</taxon>
        <taxon>Peronosporomycetes</taxon>
        <taxon>Peronosporales</taxon>
        <taxon>Peronosporaceae</taxon>
        <taxon>Phytophthora</taxon>
    </lineage>
</organism>
<keyword evidence="3" id="KW-1185">Reference proteome</keyword>
<dbReference type="EMBL" id="JAENGY010001777">
    <property type="protein sequence ID" value="KAG6946989.1"/>
    <property type="molecule type" value="Genomic_DNA"/>
</dbReference>
<dbReference type="FunFam" id="2.130.10.10:FF:003158">
    <property type="entry name" value="AGAP006092-PA"/>
    <property type="match status" value="1"/>
</dbReference>
<evidence type="ECO:0000256" key="1">
    <source>
        <dbReference type="SAM" id="MobiDB-lite"/>
    </source>
</evidence>
<dbReference type="GO" id="GO:0003723">
    <property type="term" value="F:RNA binding"/>
    <property type="evidence" value="ECO:0007669"/>
    <property type="project" value="TreeGrafter"/>
</dbReference>
<dbReference type="SMART" id="SM00320">
    <property type="entry name" value="WD40"/>
    <property type="match status" value="11"/>
</dbReference>
<evidence type="ECO:0000313" key="2">
    <source>
        <dbReference type="EMBL" id="KAG6946989.1"/>
    </source>
</evidence>
<dbReference type="GO" id="GO:0030686">
    <property type="term" value="C:90S preribosome"/>
    <property type="evidence" value="ECO:0007669"/>
    <property type="project" value="InterPro"/>
</dbReference>
<evidence type="ECO:0008006" key="4">
    <source>
        <dbReference type="Google" id="ProtNLM"/>
    </source>
</evidence>
<dbReference type="InterPro" id="IPR046351">
    <property type="entry name" value="UTP4"/>
</dbReference>
<dbReference type="GO" id="GO:0000462">
    <property type="term" value="P:maturation of SSU-rRNA from tricistronic rRNA transcript (SSU-rRNA, 5.8S rRNA, LSU-rRNA)"/>
    <property type="evidence" value="ECO:0007669"/>
    <property type="project" value="InterPro"/>
</dbReference>
<dbReference type="Pfam" id="PF00400">
    <property type="entry name" value="WD40"/>
    <property type="match status" value="3"/>
</dbReference>
<evidence type="ECO:0000313" key="3">
    <source>
        <dbReference type="Proteomes" id="UP000709295"/>
    </source>
</evidence>
<gene>
    <name evidence="2" type="ORF">JG688_00015745</name>
</gene>
<reference evidence="2" key="1">
    <citation type="submission" date="2021-01" db="EMBL/GenBank/DDBJ databases">
        <title>Phytophthora aleatoria, a newly-described species from Pinus radiata is distinct from Phytophthora cactorum isolates based on comparative genomics.</title>
        <authorList>
            <person name="Mcdougal R."/>
            <person name="Panda P."/>
            <person name="Williams N."/>
            <person name="Studholme D.J."/>
        </authorList>
    </citation>
    <scope>NUCLEOTIDE SEQUENCE</scope>
    <source>
        <strain evidence="2">NZFS 4037</strain>
    </source>
</reference>
<sequence length="1029" mass="113245">MTPKTTKKRKASDAAAAAGADVSATSTLQVHRCRFVDWMPSAIHALCFNATGDQLAVARATGAVEIWSVSSKWHLKFVLPGSAQSQVSALCWAPGSDRLFASSLDGTLWELDLQSLCRINVTDSNGGPIWSMVMDAETQQLAVGCEDGRIRLFSFADGQLYFSKGFLTTGGRVVSLAWHSQAHKIFSGGENGVIHCWNAATGRNESRITLETLTKQKSVVWSLVVLDDLTLVSGDSAGNLSFWNAPTGTLLQKFSHLTADILAICVSQSNNTLFASGVDNQVVEFRRSVAESGNATWAYSYSHRGHSHDVRALALSSNAKPVLVSGGIDTQLVWYRGNSFGASRPAKIASMPYRQSIALANEKRVLMVQKSTSLGLWRLATQSAATGAITKKHKLLLELNVGKALNLSCSALAPNASFVACSNSKELKLFELDTAQDFQPKKVSTLPRSVKGPARVLAFSPDSTRLVIASSSHQIRVLDLAKMEVLKTFEVDTPAPTGEETASVPSPLVSLAISSDGQWLATGDASNNIAIYNLDSMQFYCQLPRPSEMHTSMSFNPSGKTLVVTLVSNSFVCYDVETKGLSEWYRQNHEQFPKELVEGRNLKGMTFDPANPDFLYLYSQVSLYQINMGKEASAKSPPKKTRRRAMSVGTESDSKNDAAEGELVELEDGFCRVVNRYRPLSFVDFVADNELIIVETPWLKVLSRLPGALHRHKEIMVLAWFQLVKRSGEPLDLVVDKVVLSERADVSAFRESLKDPKVYNSSNLLKGVHVRDLKVFKDWKTYEDTQLAPLEPWALLVGCGMHGDNPLIVEVPKIWLKLVDANTGAALAEFGSVPISEERDVQSLKIAIKEIPSDNYLVGIGPRDLKVYKNREAYEDPQQALLKSSVALVGCGVTEELALIVVVPQRKPSNLDAMTQAIPAHFDAWKKKYRDKRCHPLFLCAGGPGTGKSRILDEFPSLVKDSHKNHEDKEMVEMLESAYTFDVAFEEGPTEERFTKPSLLIETRMLYQLQDSLTWASFCENPAFHVPPK</sequence>
<comment type="caution">
    <text evidence="2">The sequence shown here is derived from an EMBL/GenBank/DDBJ whole genome shotgun (WGS) entry which is preliminary data.</text>
</comment>
<proteinExistence type="predicted"/>
<dbReference type="Proteomes" id="UP000709295">
    <property type="component" value="Unassembled WGS sequence"/>
</dbReference>